<dbReference type="AlphaFoldDB" id="A0A397IQ00"/>
<sequence>MGGLNSPYKYLTPLLKISSFPFKFDNNFQTFDNIEILDYEFLNLLKCNQEYNGYWCKPCDSKHFQNDFNNWTSGNEKIDKFIQDSQLNANSHQGIIEWIPYAQFKGVKQIGRGGFGTIHYARWIDGFIEDWDIKNRHWERYANMTTTTTTTHLNYQTYPQAIYTSRLLNYSKLPKPKNEENFESKLEKLTKSTSVLIVGKRFWNS</sequence>
<name>A0A397IQ00_9GLOM</name>
<protein>
    <recommendedName>
        <fullName evidence="3">Protein kinase domain-containing protein</fullName>
    </recommendedName>
</protein>
<dbReference type="Proteomes" id="UP000266861">
    <property type="component" value="Unassembled WGS sequence"/>
</dbReference>
<gene>
    <name evidence="1" type="ORF">Glove_199g42</name>
</gene>
<proteinExistence type="predicted"/>
<dbReference type="EMBL" id="PQFF01000187">
    <property type="protein sequence ID" value="RHZ76328.1"/>
    <property type="molecule type" value="Genomic_DNA"/>
</dbReference>
<organism evidence="1 2">
    <name type="scientific">Diversispora epigaea</name>
    <dbReference type="NCBI Taxonomy" id="1348612"/>
    <lineage>
        <taxon>Eukaryota</taxon>
        <taxon>Fungi</taxon>
        <taxon>Fungi incertae sedis</taxon>
        <taxon>Mucoromycota</taxon>
        <taxon>Glomeromycotina</taxon>
        <taxon>Glomeromycetes</taxon>
        <taxon>Diversisporales</taxon>
        <taxon>Diversisporaceae</taxon>
        <taxon>Diversispora</taxon>
    </lineage>
</organism>
<comment type="caution">
    <text evidence="1">The sequence shown here is derived from an EMBL/GenBank/DDBJ whole genome shotgun (WGS) entry which is preliminary data.</text>
</comment>
<keyword evidence="2" id="KW-1185">Reference proteome</keyword>
<evidence type="ECO:0008006" key="3">
    <source>
        <dbReference type="Google" id="ProtNLM"/>
    </source>
</evidence>
<accession>A0A397IQ00</accession>
<evidence type="ECO:0000313" key="2">
    <source>
        <dbReference type="Proteomes" id="UP000266861"/>
    </source>
</evidence>
<evidence type="ECO:0000313" key="1">
    <source>
        <dbReference type="EMBL" id="RHZ76328.1"/>
    </source>
</evidence>
<reference evidence="1 2" key="1">
    <citation type="submission" date="2018-08" db="EMBL/GenBank/DDBJ databases">
        <title>Genome and evolution of the arbuscular mycorrhizal fungus Diversispora epigaea (formerly Glomus versiforme) and its bacterial endosymbionts.</title>
        <authorList>
            <person name="Sun X."/>
            <person name="Fei Z."/>
            <person name="Harrison M."/>
        </authorList>
    </citation>
    <scope>NUCLEOTIDE SEQUENCE [LARGE SCALE GENOMIC DNA]</scope>
    <source>
        <strain evidence="1 2">IT104</strain>
    </source>
</reference>